<sequence length="510" mass="55888">MADSKETYEAATDAKVADATPTYEEHAVVDNDGLGALPGDRPAGWMYRERKIGPVVVTWYASPMFQLLMVSFVCFTCPGMFNALTGLGGGGRDDHELASNMNVALYSTFAVVGFFAGSFVNRLGIKATLSFGGIGYCIYAVALLASLHAGPKINGFCYFAGALLGVCAGLLWTAQGTIMMSYPLESEKGRAFAWFWTIFNLGGVVGSLIPLGLNVNNPHGVGVQDGTYIAFIVLMFCGAVLALFLCNANNVIRSDGSKVVLMKNPSWSSEFVGLYKTIISDPYILLLFPMFWSSNWFTTYQTNSVNGAFFNIRTRSLNSLLYWFSQMIGAIVFGNCLDIERFQRTTRAKASLVVLFALTFAIWGGGYKWQTGFTRENLPATGDWTDKGYLGPMFLYMFYGFYDAAWQCCVYWYMGALTNNGRKMANYVGFYKGIQSAGAAVMWSLDAHNMSFMDELISNWVLLAGSLLVAAPVIFMRITDHVTVEEDLKFSDGTLADVLPEGHAEKSVGA</sequence>
<keyword evidence="7" id="KW-1185">Reference proteome</keyword>
<dbReference type="PANTHER" id="PTHR23294:SF59">
    <property type="entry name" value="UNC93-LIKE PROTEIN C922.05C"/>
    <property type="match status" value="1"/>
</dbReference>
<feature type="transmembrane region" description="Helical" evidence="5">
    <location>
        <begin position="457"/>
        <end position="475"/>
    </location>
</feature>
<dbReference type="GeneID" id="28839530"/>
<dbReference type="SUPFAM" id="SSF103473">
    <property type="entry name" value="MFS general substrate transporter"/>
    <property type="match status" value="1"/>
</dbReference>
<feature type="transmembrane region" description="Helical" evidence="5">
    <location>
        <begin position="127"/>
        <end position="147"/>
    </location>
</feature>
<feature type="transmembrane region" description="Helical" evidence="5">
    <location>
        <begin position="101"/>
        <end position="120"/>
    </location>
</feature>
<dbReference type="Gene3D" id="1.20.1250.20">
    <property type="entry name" value="MFS general substrate transporter like domains"/>
    <property type="match status" value="1"/>
</dbReference>
<dbReference type="InterPro" id="IPR051617">
    <property type="entry name" value="UNC-93-like_regulator"/>
</dbReference>
<dbReference type="RefSeq" id="XP_018129670.1">
    <property type="nucleotide sequence ID" value="XM_018275597.2"/>
</dbReference>
<evidence type="ECO:0000256" key="1">
    <source>
        <dbReference type="ARBA" id="ARBA00004141"/>
    </source>
</evidence>
<feature type="transmembrane region" description="Helical" evidence="5">
    <location>
        <begin position="273"/>
        <end position="292"/>
    </location>
</feature>
<dbReference type="PANTHER" id="PTHR23294">
    <property type="entry name" value="ET TRANSLATION PRODUCT-RELATED"/>
    <property type="match status" value="1"/>
</dbReference>
<evidence type="ECO:0000256" key="5">
    <source>
        <dbReference type="SAM" id="Phobius"/>
    </source>
</evidence>
<dbReference type="EMBL" id="KV460232">
    <property type="protein sequence ID" value="OBT95937.1"/>
    <property type="molecule type" value="Genomic_DNA"/>
</dbReference>
<name>A0A1B8GJB1_9PEZI</name>
<dbReference type="AlphaFoldDB" id="A0A1B8GJB1"/>
<keyword evidence="4 5" id="KW-0472">Membrane</keyword>
<dbReference type="OrthoDB" id="196103at2759"/>
<dbReference type="GO" id="GO:0022857">
    <property type="term" value="F:transmembrane transporter activity"/>
    <property type="evidence" value="ECO:0007669"/>
    <property type="project" value="InterPro"/>
</dbReference>
<protein>
    <recommendedName>
        <fullName evidence="8">DUF895 domain membrane protein</fullName>
    </recommendedName>
</protein>
<evidence type="ECO:0000256" key="4">
    <source>
        <dbReference type="ARBA" id="ARBA00023136"/>
    </source>
</evidence>
<feature type="transmembrane region" description="Helical" evidence="5">
    <location>
        <begin position="320"/>
        <end position="338"/>
    </location>
</feature>
<reference evidence="7" key="2">
    <citation type="journal article" date="2018" name="Nat. Commun.">
        <title>Extreme sensitivity to ultraviolet light in the fungal pathogen causing white-nose syndrome of bats.</title>
        <authorList>
            <person name="Palmer J.M."/>
            <person name="Drees K.P."/>
            <person name="Foster J.T."/>
            <person name="Lindner D.L."/>
        </authorList>
    </citation>
    <scope>NUCLEOTIDE SEQUENCE [LARGE SCALE GENOMIC DNA]</scope>
    <source>
        <strain evidence="7">UAMH 10579</strain>
    </source>
</reference>
<feature type="transmembrane region" description="Helical" evidence="5">
    <location>
        <begin position="193"/>
        <end position="213"/>
    </location>
</feature>
<organism evidence="6 7">
    <name type="scientific">Pseudogymnoascus verrucosus</name>
    <dbReference type="NCBI Taxonomy" id="342668"/>
    <lineage>
        <taxon>Eukaryota</taxon>
        <taxon>Fungi</taxon>
        <taxon>Dikarya</taxon>
        <taxon>Ascomycota</taxon>
        <taxon>Pezizomycotina</taxon>
        <taxon>Leotiomycetes</taxon>
        <taxon>Thelebolales</taxon>
        <taxon>Thelebolaceae</taxon>
        <taxon>Pseudogymnoascus</taxon>
    </lineage>
</organism>
<evidence type="ECO:0008006" key="8">
    <source>
        <dbReference type="Google" id="ProtNLM"/>
    </source>
</evidence>
<accession>A0A1B8GJB1</accession>
<keyword evidence="2 5" id="KW-0812">Transmembrane</keyword>
<evidence type="ECO:0000313" key="6">
    <source>
        <dbReference type="EMBL" id="OBT95937.1"/>
    </source>
</evidence>
<dbReference type="Proteomes" id="UP000091956">
    <property type="component" value="Unassembled WGS sequence"/>
</dbReference>
<evidence type="ECO:0000256" key="3">
    <source>
        <dbReference type="ARBA" id="ARBA00022989"/>
    </source>
</evidence>
<evidence type="ECO:0000313" key="7">
    <source>
        <dbReference type="Proteomes" id="UP000091956"/>
    </source>
</evidence>
<evidence type="ECO:0000256" key="2">
    <source>
        <dbReference type="ARBA" id="ARBA00022692"/>
    </source>
</evidence>
<feature type="transmembrane region" description="Helical" evidence="5">
    <location>
        <begin position="153"/>
        <end position="172"/>
    </location>
</feature>
<dbReference type="CDD" id="cd06178">
    <property type="entry name" value="MFS_unc93-like"/>
    <property type="match status" value="1"/>
</dbReference>
<comment type="subcellular location">
    <subcellularLocation>
        <location evidence="1">Membrane</location>
        <topology evidence="1">Multi-pass membrane protein</topology>
    </subcellularLocation>
</comment>
<feature type="transmembrane region" description="Helical" evidence="5">
    <location>
        <begin position="389"/>
        <end position="413"/>
    </location>
</feature>
<feature type="transmembrane region" description="Helical" evidence="5">
    <location>
        <begin position="228"/>
        <end position="252"/>
    </location>
</feature>
<feature type="transmembrane region" description="Helical" evidence="5">
    <location>
        <begin position="350"/>
        <end position="369"/>
    </location>
</feature>
<dbReference type="Pfam" id="PF07690">
    <property type="entry name" value="MFS_1"/>
    <property type="match status" value="1"/>
</dbReference>
<gene>
    <name evidence="6" type="ORF">VE01_06144</name>
</gene>
<dbReference type="InterPro" id="IPR036259">
    <property type="entry name" value="MFS_trans_sf"/>
</dbReference>
<dbReference type="InterPro" id="IPR011701">
    <property type="entry name" value="MFS"/>
</dbReference>
<reference evidence="6 7" key="1">
    <citation type="submission" date="2016-03" db="EMBL/GenBank/DDBJ databases">
        <title>Comparative genomics of Pseudogymnoascus destructans, the fungus causing white-nose syndrome of bats.</title>
        <authorList>
            <person name="Palmer J.M."/>
            <person name="Drees K.P."/>
            <person name="Foster J.T."/>
            <person name="Lindner D.L."/>
        </authorList>
    </citation>
    <scope>NUCLEOTIDE SEQUENCE [LARGE SCALE GENOMIC DNA]</scope>
    <source>
        <strain evidence="6 7">UAMH 10579</strain>
    </source>
</reference>
<feature type="transmembrane region" description="Helical" evidence="5">
    <location>
        <begin position="56"/>
        <end position="81"/>
    </location>
</feature>
<keyword evidence="3 5" id="KW-1133">Transmembrane helix</keyword>
<dbReference type="GO" id="GO:0016020">
    <property type="term" value="C:membrane"/>
    <property type="evidence" value="ECO:0007669"/>
    <property type="project" value="UniProtKB-SubCell"/>
</dbReference>
<proteinExistence type="predicted"/>